<accession>A0ABV4P3V2</accession>
<dbReference type="PANTHER" id="PTHR39594">
    <property type="entry name" value="PROTEIN YCHQ"/>
    <property type="match status" value="1"/>
</dbReference>
<sequence>MFTYSLFKHAHVTTAVISISLFLLRMGLEFSGRPQWRKTPLRWAPHVNDTLLLSAAIALVIIGSWNPAIYHWLAAKIVLVFGYIIAGIFALRQSFSMRTRAIATILAVVQVIFIFYLAINKPAL</sequence>
<dbReference type="RefSeq" id="WP_371840666.1">
    <property type="nucleotide sequence ID" value="NZ_JBGMEK010000061.1"/>
</dbReference>
<feature type="transmembrane region" description="Helical" evidence="1">
    <location>
        <begin position="69"/>
        <end position="89"/>
    </location>
</feature>
<dbReference type="InterPro" id="IPR007360">
    <property type="entry name" value="SirB"/>
</dbReference>
<feature type="transmembrane region" description="Helical" evidence="1">
    <location>
        <begin position="45"/>
        <end position="63"/>
    </location>
</feature>
<protein>
    <submittedName>
        <fullName evidence="2">SirB2 family protein</fullName>
    </submittedName>
</protein>
<dbReference type="PIRSF" id="PIRSF005610">
    <property type="entry name" value="SirB"/>
    <property type="match status" value="1"/>
</dbReference>
<evidence type="ECO:0000313" key="3">
    <source>
        <dbReference type="Proteomes" id="UP001569428"/>
    </source>
</evidence>
<evidence type="ECO:0000313" key="2">
    <source>
        <dbReference type="EMBL" id="MFA0812932.1"/>
    </source>
</evidence>
<organism evidence="2 3">
    <name type="scientific">Microbulbifer epialgicus</name>
    <dbReference type="NCBI Taxonomy" id="393907"/>
    <lineage>
        <taxon>Bacteria</taxon>
        <taxon>Pseudomonadati</taxon>
        <taxon>Pseudomonadota</taxon>
        <taxon>Gammaproteobacteria</taxon>
        <taxon>Cellvibrionales</taxon>
        <taxon>Microbulbiferaceae</taxon>
        <taxon>Microbulbifer</taxon>
    </lineage>
</organism>
<dbReference type="Proteomes" id="UP001569428">
    <property type="component" value="Unassembled WGS sequence"/>
</dbReference>
<keyword evidence="1" id="KW-0812">Transmembrane</keyword>
<dbReference type="PANTHER" id="PTHR39594:SF1">
    <property type="entry name" value="PROTEIN YCHQ"/>
    <property type="match status" value="1"/>
</dbReference>
<feature type="transmembrane region" description="Helical" evidence="1">
    <location>
        <begin position="101"/>
        <end position="119"/>
    </location>
</feature>
<gene>
    <name evidence="2" type="ORF">ACCI49_18650</name>
</gene>
<comment type="caution">
    <text evidence="2">The sequence shown here is derived from an EMBL/GenBank/DDBJ whole genome shotgun (WGS) entry which is preliminary data.</text>
</comment>
<keyword evidence="1" id="KW-0472">Membrane</keyword>
<dbReference type="Pfam" id="PF04247">
    <property type="entry name" value="SirB"/>
    <property type="match status" value="1"/>
</dbReference>
<evidence type="ECO:0000256" key="1">
    <source>
        <dbReference type="SAM" id="Phobius"/>
    </source>
</evidence>
<keyword evidence="3" id="KW-1185">Reference proteome</keyword>
<keyword evidence="1" id="KW-1133">Transmembrane helix</keyword>
<name>A0ABV4P3V2_9GAMM</name>
<feature type="transmembrane region" description="Helical" evidence="1">
    <location>
        <begin position="6"/>
        <end position="24"/>
    </location>
</feature>
<dbReference type="EMBL" id="JBGMEK010000061">
    <property type="protein sequence ID" value="MFA0812932.1"/>
    <property type="molecule type" value="Genomic_DNA"/>
</dbReference>
<reference evidence="2 3" key="1">
    <citation type="submission" date="2024-08" db="EMBL/GenBank/DDBJ databases">
        <authorList>
            <person name="Ishaq N."/>
        </authorList>
    </citation>
    <scope>NUCLEOTIDE SEQUENCE [LARGE SCALE GENOMIC DNA]</scope>
    <source>
        <strain evidence="2 3">DSM 18651</strain>
    </source>
</reference>
<proteinExistence type="predicted"/>